<accession>A0AC11DIA8</accession>
<proteinExistence type="predicted"/>
<reference evidence="1" key="2">
    <citation type="submission" date="2025-08" db="UniProtKB">
        <authorList>
            <consortium name="Ensembl"/>
        </authorList>
    </citation>
    <scope>IDENTIFICATION</scope>
</reference>
<gene>
    <name evidence="1" type="primary">RPP14</name>
</gene>
<evidence type="ECO:0000313" key="1">
    <source>
        <dbReference type="Ensembl" id="ENSOARP00020044905.1"/>
    </source>
</evidence>
<name>A0AC11DIA8_SHEEP</name>
<reference evidence="1" key="3">
    <citation type="submission" date="2025-09" db="UniProtKB">
        <authorList>
            <consortium name="Ensembl"/>
        </authorList>
    </citation>
    <scope>IDENTIFICATION</scope>
</reference>
<sequence length="328" mass="36663">MPAPATTYERIVYKNPSEYHYMKVRLEFQDGGVGLNAAQFKQLLISALKELFGEVDAALPLDVLTYEEKTLSAILRICSSGLVKLWSSLTLLGSYKGKNCAFRVIQHNVWKPKQPKSSCRWDLRVLKMFPVMSSHRLWWGRLHRRICLSQAVLNRQPLEHMHLRVGDRAELRRAFTQRDVATFSELTGDINPLHLDEDFAKHTRFGKTIVHGVLINGLISALLGTKMPGPGCVFLSQEITFPAPLYVGEVVLASAEVKKLKRFIAIIAVSCSVLESKKTVMEGWVKVMVPEAPKSRNMSSEVQVQTSVLLLKASGENRDGSSSARTGS</sequence>
<protein>
    <submittedName>
        <fullName evidence="1">Uncharacterized protein</fullName>
    </submittedName>
</protein>
<dbReference type="Ensembl" id="ENSOART00020068935.1">
    <property type="protein sequence ID" value="ENSOARP00020044905.1"/>
    <property type="gene ID" value="ENSOARG00020034187.1"/>
</dbReference>
<reference evidence="1" key="1">
    <citation type="submission" date="2020-11" db="EMBL/GenBank/DDBJ databases">
        <authorList>
            <person name="Davenport K.M."/>
            <person name="Bickhart D.M."/>
            <person name="Smith T.P.L."/>
            <person name="Murdoch B.M."/>
            <person name="Rosen B.D."/>
        </authorList>
    </citation>
    <scope>NUCLEOTIDE SEQUENCE [LARGE SCALE GENOMIC DNA]</scope>
    <source>
        <strain evidence="1">OAR_USU_Benz2616</strain>
    </source>
</reference>
<organism evidence="1">
    <name type="scientific">Ovis aries</name>
    <name type="common">Sheep</name>
    <dbReference type="NCBI Taxonomy" id="9940"/>
    <lineage>
        <taxon>Eukaryota</taxon>
        <taxon>Metazoa</taxon>
        <taxon>Chordata</taxon>
        <taxon>Craniata</taxon>
        <taxon>Vertebrata</taxon>
        <taxon>Euteleostomi</taxon>
        <taxon>Mammalia</taxon>
        <taxon>Eutheria</taxon>
        <taxon>Laurasiatheria</taxon>
        <taxon>Artiodactyla</taxon>
        <taxon>Ruminantia</taxon>
        <taxon>Pecora</taxon>
        <taxon>Bovidae</taxon>
        <taxon>Caprinae</taxon>
        <taxon>Ovis</taxon>
    </lineage>
</organism>